<evidence type="ECO:0000313" key="3">
    <source>
        <dbReference type="Proteomes" id="UP000192596"/>
    </source>
</evidence>
<dbReference type="AlphaFoldDB" id="A0A1V8SUN6"/>
<proteinExistence type="predicted"/>
<gene>
    <name evidence="2" type="ORF">B0A48_11036</name>
</gene>
<comment type="caution">
    <text evidence="2">The sequence shown here is derived from an EMBL/GenBank/DDBJ whole genome shotgun (WGS) entry which is preliminary data.</text>
</comment>
<evidence type="ECO:0008006" key="4">
    <source>
        <dbReference type="Google" id="ProtNLM"/>
    </source>
</evidence>
<evidence type="ECO:0000256" key="1">
    <source>
        <dbReference type="SAM" id="MobiDB-lite"/>
    </source>
</evidence>
<keyword evidence="3" id="KW-1185">Reference proteome</keyword>
<reference evidence="3" key="1">
    <citation type="submission" date="2017-03" db="EMBL/GenBank/DDBJ databases">
        <title>Genomes of endolithic fungi from Antarctica.</title>
        <authorList>
            <person name="Coleine C."/>
            <person name="Masonjones S."/>
            <person name="Stajich J.E."/>
        </authorList>
    </citation>
    <scope>NUCLEOTIDE SEQUENCE [LARGE SCALE GENOMIC DNA]</scope>
    <source>
        <strain evidence="3">CCFEE 5527</strain>
    </source>
</reference>
<dbReference type="InParanoid" id="A0A1V8SUN6"/>
<evidence type="ECO:0000313" key="2">
    <source>
        <dbReference type="EMBL" id="OQO02754.1"/>
    </source>
</evidence>
<protein>
    <recommendedName>
        <fullName evidence="4">F-box domain-containing protein</fullName>
    </recommendedName>
</protein>
<name>A0A1V8SUN6_9PEZI</name>
<dbReference type="EMBL" id="NAJO01000026">
    <property type="protein sequence ID" value="OQO02754.1"/>
    <property type="molecule type" value="Genomic_DNA"/>
</dbReference>
<sequence length="191" mass="22098">MSAPRSDKKRRRVKKSKSAPTPGTDISADIDNSVTAAEPMSSLLSLPPELRLVVYDMVFATALGEDVLERRSLFPLPPILRTCRILRLEARECWVAHLQLAIDGIPTRNATTQRIGNEAAAPFRPFQPSQMSEIQAMLRENCRREGRQAVRDRNLRFLARIRPRMLPKKGPHFVKKTPLWWWRRLSKWKEY</sequence>
<feature type="region of interest" description="Disordered" evidence="1">
    <location>
        <begin position="1"/>
        <end position="31"/>
    </location>
</feature>
<dbReference type="Proteomes" id="UP000192596">
    <property type="component" value="Unassembled WGS sequence"/>
</dbReference>
<feature type="compositionally biased region" description="Basic residues" evidence="1">
    <location>
        <begin position="7"/>
        <end position="17"/>
    </location>
</feature>
<organism evidence="2 3">
    <name type="scientific">Cryoendolithus antarcticus</name>
    <dbReference type="NCBI Taxonomy" id="1507870"/>
    <lineage>
        <taxon>Eukaryota</taxon>
        <taxon>Fungi</taxon>
        <taxon>Dikarya</taxon>
        <taxon>Ascomycota</taxon>
        <taxon>Pezizomycotina</taxon>
        <taxon>Dothideomycetes</taxon>
        <taxon>Dothideomycetidae</taxon>
        <taxon>Cladosporiales</taxon>
        <taxon>Cladosporiaceae</taxon>
        <taxon>Cryoendolithus</taxon>
    </lineage>
</organism>
<accession>A0A1V8SUN6</accession>